<organism evidence="2 3">
    <name type="scientific">Solitalea longa</name>
    <dbReference type="NCBI Taxonomy" id="2079460"/>
    <lineage>
        <taxon>Bacteria</taxon>
        <taxon>Pseudomonadati</taxon>
        <taxon>Bacteroidota</taxon>
        <taxon>Sphingobacteriia</taxon>
        <taxon>Sphingobacteriales</taxon>
        <taxon>Sphingobacteriaceae</taxon>
        <taxon>Solitalea</taxon>
    </lineage>
</organism>
<keyword evidence="3" id="KW-1185">Reference proteome</keyword>
<dbReference type="OrthoDB" id="1068680at2"/>
<reference evidence="2 3" key="1">
    <citation type="submission" date="2018-01" db="EMBL/GenBank/DDBJ databases">
        <authorList>
            <person name="Gaut B.S."/>
            <person name="Morton B.R."/>
            <person name="Clegg M.T."/>
            <person name="Duvall M.R."/>
        </authorList>
    </citation>
    <scope>NUCLEOTIDE SEQUENCE [LARGE SCALE GENOMIC DNA]</scope>
    <source>
        <strain evidence="2 3">HR-AV</strain>
    </source>
</reference>
<dbReference type="Gene3D" id="1.10.443.10">
    <property type="entry name" value="Intergrase catalytic core"/>
    <property type="match status" value="1"/>
</dbReference>
<name>A0A2S4ZXF1_9SPHI</name>
<accession>A0A2S4ZXF1</accession>
<evidence type="ECO:0008006" key="4">
    <source>
        <dbReference type="Google" id="ProtNLM"/>
    </source>
</evidence>
<dbReference type="Proteomes" id="UP000236893">
    <property type="component" value="Unassembled WGS sequence"/>
</dbReference>
<gene>
    <name evidence="2" type="ORF">C3K47_19150</name>
</gene>
<dbReference type="InterPro" id="IPR011010">
    <property type="entry name" value="DNA_brk_join_enz"/>
</dbReference>
<sequence length="63" mass="7233">MRAVSKVIKKLHLHLSDIATLALRKGMRIEYVSKLMGHSDITTTQIYAKIMNEELDKAMEVFN</sequence>
<dbReference type="GO" id="GO:0015074">
    <property type="term" value="P:DNA integration"/>
    <property type="evidence" value="ECO:0007669"/>
    <property type="project" value="InterPro"/>
</dbReference>
<dbReference type="AlphaFoldDB" id="A0A2S4ZXF1"/>
<evidence type="ECO:0000313" key="2">
    <source>
        <dbReference type="EMBL" id="POY34667.1"/>
    </source>
</evidence>
<dbReference type="GO" id="GO:0006310">
    <property type="term" value="P:DNA recombination"/>
    <property type="evidence" value="ECO:0007669"/>
    <property type="project" value="UniProtKB-KW"/>
</dbReference>
<dbReference type="GO" id="GO:0003677">
    <property type="term" value="F:DNA binding"/>
    <property type="evidence" value="ECO:0007669"/>
    <property type="project" value="InterPro"/>
</dbReference>
<proteinExistence type="predicted"/>
<evidence type="ECO:0000313" key="3">
    <source>
        <dbReference type="Proteomes" id="UP000236893"/>
    </source>
</evidence>
<dbReference type="SUPFAM" id="SSF56349">
    <property type="entry name" value="DNA breaking-rejoining enzymes"/>
    <property type="match status" value="1"/>
</dbReference>
<keyword evidence="1" id="KW-0233">DNA recombination</keyword>
<protein>
    <recommendedName>
        <fullName evidence="4">Tyr recombinase domain-containing protein</fullName>
    </recommendedName>
</protein>
<comment type="caution">
    <text evidence="2">The sequence shown here is derived from an EMBL/GenBank/DDBJ whole genome shotgun (WGS) entry which is preliminary data.</text>
</comment>
<dbReference type="EMBL" id="PQVF01000022">
    <property type="protein sequence ID" value="POY34667.1"/>
    <property type="molecule type" value="Genomic_DNA"/>
</dbReference>
<evidence type="ECO:0000256" key="1">
    <source>
        <dbReference type="ARBA" id="ARBA00023172"/>
    </source>
</evidence>
<dbReference type="InterPro" id="IPR013762">
    <property type="entry name" value="Integrase-like_cat_sf"/>
</dbReference>